<dbReference type="Pfam" id="PF17862">
    <property type="entry name" value="AAA_lid_3"/>
    <property type="match status" value="1"/>
</dbReference>
<evidence type="ECO:0000313" key="12">
    <source>
        <dbReference type="EMBL" id="HHP82277.1"/>
    </source>
</evidence>
<dbReference type="EMBL" id="DRZI01000274">
    <property type="protein sequence ID" value="HHP82277.1"/>
    <property type="molecule type" value="Genomic_DNA"/>
</dbReference>
<comment type="caution">
    <text evidence="13">The sequence shown here is derived from an EMBL/GenBank/DDBJ whole genome shotgun (WGS) entry which is preliminary data.</text>
</comment>
<dbReference type="PANTHER" id="PTHR23073">
    <property type="entry name" value="26S PROTEASOME REGULATORY SUBUNIT"/>
    <property type="match status" value="1"/>
</dbReference>
<feature type="binding site" evidence="9">
    <location>
        <position position="318"/>
    </location>
    <ligand>
        <name>ATP</name>
        <dbReference type="ChEBI" id="CHEBI:30616"/>
    </ligand>
</feature>
<evidence type="ECO:0000259" key="11">
    <source>
        <dbReference type="SMART" id="SM00382"/>
    </source>
</evidence>
<dbReference type="Gene3D" id="1.10.8.60">
    <property type="match status" value="1"/>
</dbReference>
<dbReference type="AlphaFoldDB" id="A0A7C5UTI5"/>
<evidence type="ECO:0000313" key="13">
    <source>
        <dbReference type="EMBL" id="HHR96425.1"/>
    </source>
</evidence>
<name>A0A7C5UTI5_9CREN</name>
<dbReference type="FunFam" id="3.40.50.300:FF:000033">
    <property type="entry name" value="26S protease regulatory subunit 6B"/>
    <property type="match status" value="1"/>
</dbReference>
<dbReference type="Pfam" id="PF00004">
    <property type="entry name" value="AAA"/>
    <property type="match status" value="1"/>
</dbReference>
<dbReference type="InterPro" id="IPR023501">
    <property type="entry name" value="Nucleotidase_PAN"/>
</dbReference>
<comment type="domain">
    <text evidence="9">Consists of three main regions, an N-terminal coiled-coil domain that may assist in substrate recognition, an interdomain involved in PAN hexamerization, and a C-terminal ATPase domain of the AAA type.</text>
</comment>
<dbReference type="NCBIfam" id="NF003069">
    <property type="entry name" value="PRK03992.1"/>
    <property type="match status" value="1"/>
</dbReference>
<evidence type="ECO:0000256" key="9">
    <source>
        <dbReference type="HAMAP-Rule" id="MF_00553"/>
    </source>
</evidence>
<evidence type="ECO:0000256" key="10">
    <source>
        <dbReference type="RuleBase" id="RU003651"/>
    </source>
</evidence>
<dbReference type="InterPro" id="IPR012340">
    <property type="entry name" value="NA-bd_OB-fold"/>
</dbReference>
<gene>
    <name evidence="9" type="primary">pan</name>
    <name evidence="13" type="ORF">ENL47_06370</name>
    <name evidence="12" type="ORF">ENM84_06405</name>
</gene>
<dbReference type="SMART" id="SM00382">
    <property type="entry name" value="AAA"/>
    <property type="match status" value="1"/>
</dbReference>
<feature type="coiled-coil region" evidence="9">
    <location>
        <begin position="21"/>
        <end position="48"/>
    </location>
</feature>
<protein>
    <recommendedName>
        <fullName evidence="9">Proteasome-activating nucleotidase</fullName>
        <shortName evidence="9">PAN</shortName>
    </recommendedName>
    <alternativeName>
        <fullName evidence="9">Proteasomal ATPase</fullName>
    </alternativeName>
    <alternativeName>
        <fullName evidence="9">Proteasome regulatory ATPase</fullName>
    </alternativeName>
    <alternativeName>
        <fullName evidence="9">Proteasome regulatory particle</fullName>
    </alternativeName>
</protein>
<dbReference type="InterPro" id="IPR003959">
    <property type="entry name" value="ATPase_AAA_core"/>
</dbReference>
<dbReference type="GO" id="GO:0022623">
    <property type="term" value="C:proteasome-activating nucleotidase complex"/>
    <property type="evidence" value="ECO:0007669"/>
    <property type="project" value="UniProtKB-UniRule"/>
</dbReference>
<feature type="binding site" evidence="9">
    <location>
        <begin position="179"/>
        <end position="184"/>
    </location>
    <ligand>
        <name>ATP</name>
        <dbReference type="ChEBI" id="CHEBI:30616"/>
    </ligand>
</feature>
<dbReference type="SUPFAM" id="SSF52540">
    <property type="entry name" value="P-loop containing nucleoside triphosphate hydrolases"/>
    <property type="match status" value="1"/>
</dbReference>
<comment type="similarity">
    <text evidence="2 9 10">Belongs to the AAA ATPase family.</text>
</comment>
<feature type="domain" description="AAA+ ATPase" evidence="11">
    <location>
        <begin position="168"/>
        <end position="307"/>
    </location>
</feature>
<evidence type="ECO:0000256" key="4">
    <source>
        <dbReference type="ARBA" id="ARBA00022741"/>
    </source>
</evidence>
<evidence type="ECO:0000256" key="5">
    <source>
        <dbReference type="ARBA" id="ARBA00022840"/>
    </source>
</evidence>
<dbReference type="Gene3D" id="2.40.50.140">
    <property type="entry name" value="Nucleic acid-binding proteins"/>
    <property type="match status" value="1"/>
</dbReference>
<dbReference type="PROSITE" id="PS00674">
    <property type="entry name" value="AAA"/>
    <property type="match status" value="1"/>
</dbReference>
<keyword evidence="5 9" id="KW-0067">ATP-binding</keyword>
<comment type="subcellular location">
    <subcellularLocation>
        <location evidence="1 9">Cytoplasm</location>
    </subcellularLocation>
</comment>
<dbReference type="InterPro" id="IPR041569">
    <property type="entry name" value="AAA_lid_3"/>
</dbReference>
<sequence length="402" mass="45151">MSVNGGEGKAEGIYSESELKIREQESEIVFLREILEKYKEELEYYKAQVEKLMAPPLIEATLLEILPDGRALVKSSSGPMLVVQIIETVDRNLLKPGASVALNQRGSAIVEVLPRFEDPYVKTFEVIERPNISYSDVGGLDEQIIELRETVELPLKNPHIFRVMGIEPPKGVLLYGPPGCGKTLLAKAVAHEVNATFIRIVASELAQKFIGEGARIVKEVFSLARRKAPSIILIDEIDAIASKRLDVGTSGEREIHRTLTQLLAELDGFDPLDNVKVLATTNRIDVLDPAILRPGRFDRIIEIPLPNLRGRYEIFKIHTRKMPLSSDVDLIELSKLTEGATGADIKTICIEAALKAIRVGREVVYREDFVEAIKKVMKNRYRPYALYNMNNRDLTEVNRYHL</sequence>
<accession>A0A7C5UTI5</accession>
<comment type="function">
    <text evidence="9">ATPase which is responsible for recognizing, binding, unfolding and translocation of substrate proteins into the archaeal 20S proteasome core particle. Is essential for opening the gate of the 20S proteasome via an interaction with its C-terminus, thereby allowing substrate entry and access to the site of proteolysis. Thus, the C-termini of the proteasomal ATPase function like a 'key in a lock' to induce gate opening and therefore regulate proteolysis. Unfolding activity requires energy from ATP hydrolysis, whereas ATP binding alone promotes ATPase-20S proteasome association which triggers gate opening, and supports translocation of unfolded substrates.</text>
</comment>
<evidence type="ECO:0000256" key="1">
    <source>
        <dbReference type="ARBA" id="ARBA00004496"/>
    </source>
</evidence>
<dbReference type="InterPro" id="IPR050221">
    <property type="entry name" value="26S_Proteasome_ATPase"/>
</dbReference>
<dbReference type="Pfam" id="PF16450">
    <property type="entry name" value="Prot_ATP_ID_OB_C"/>
    <property type="match status" value="1"/>
</dbReference>
<reference evidence="13" key="1">
    <citation type="journal article" date="2020" name="mSystems">
        <title>Genome- and Community-Level Interaction Insights into Carbon Utilization and Element Cycling Functions of Hydrothermarchaeota in Hydrothermal Sediment.</title>
        <authorList>
            <person name="Zhou Z."/>
            <person name="Liu Y."/>
            <person name="Xu W."/>
            <person name="Pan J."/>
            <person name="Luo Z.H."/>
            <person name="Li M."/>
        </authorList>
    </citation>
    <scope>NUCLEOTIDE SEQUENCE [LARGE SCALE GENOMIC DNA]</scope>
    <source>
        <strain evidence="13">SpSt-1</strain>
        <strain evidence="12">SpSt-1121</strain>
    </source>
</reference>
<evidence type="ECO:0000256" key="6">
    <source>
        <dbReference type="ARBA" id="ARBA00022942"/>
    </source>
</evidence>
<dbReference type="GO" id="GO:0010498">
    <property type="term" value="P:proteasomal protein catabolic process"/>
    <property type="evidence" value="ECO:0007669"/>
    <property type="project" value="UniProtKB-UniRule"/>
</dbReference>
<dbReference type="GO" id="GO:0043335">
    <property type="term" value="P:protein unfolding"/>
    <property type="evidence" value="ECO:0007669"/>
    <property type="project" value="UniProtKB-UniRule"/>
</dbReference>
<evidence type="ECO:0000256" key="3">
    <source>
        <dbReference type="ARBA" id="ARBA00022490"/>
    </source>
</evidence>
<dbReference type="InterPro" id="IPR032501">
    <property type="entry name" value="Prot_ATP_ID_OB_2nd"/>
</dbReference>
<evidence type="ECO:0000256" key="8">
    <source>
        <dbReference type="ARBA" id="ARBA00023186"/>
    </source>
</evidence>
<keyword evidence="8 9" id="KW-0143">Chaperone</keyword>
<keyword evidence="6 9" id="KW-0647">Proteasome</keyword>
<dbReference type="InterPro" id="IPR003960">
    <property type="entry name" value="ATPase_AAA_CS"/>
</dbReference>
<keyword evidence="7 9" id="KW-0175">Coiled coil</keyword>
<dbReference type="Gene3D" id="3.40.50.300">
    <property type="entry name" value="P-loop containing nucleotide triphosphate hydrolases"/>
    <property type="match status" value="1"/>
</dbReference>
<organism evidence="13">
    <name type="scientific">Ignisphaera aggregans</name>
    <dbReference type="NCBI Taxonomy" id="334771"/>
    <lineage>
        <taxon>Archaea</taxon>
        <taxon>Thermoproteota</taxon>
        <taxon>Thermoprotei</taxon>
        <taxon>Desulfurococcales</taxon>
        <taxon>Desulfurococcaceae</taxon>
        <taxon>Ignisphaera</taxon>
    </lineage>
</organism>
<dbReference type="NCBIfam" id="TIGR01242">
    <property type="entry name" value="proteasome-activating nucleotidase"/>
    <property type="match status" value="1"/>
</dbReference>
<dbReference type="GO" id="GO:0016887">
    <property type="term" value="F:ATP hydrolysis activity"/>
    <property type="evidence" value="ECO:0007669"/>
    <property type="project" value="UniProtKB-UniRule"/>
</dbReference>
<dbReference type="InterPro" id="IPR003593">
    <property type="entry name" value="AAA+_ATPase"/>
</dbReference>
<evidence type="ECO:0000256" key="2">
    <source>
        <dbReference type="ARBA" id="ARBA00006914"/>
    </source>
</evidence>
<evidence type="ECO:0000256" key="7">
    <source>
        <dbReference type="ARBA" id="ARBA00023054"/>
    </source>
</evidence>
<proteinExistence type="inferred from homology"/>
<dbReference type="GO" id="GO:0005737">
    <property type="term" value="C:cytoplasm"/>
    <property type="evidence" value="ECO:0007669"/>
    <property type="project" value="UniProtKB-SubCell"/>
</dbReference>
<keyword evidence="4 9" id="KW-0547">Nucleotide-binding</keyword>
<keyword evidence="3 9" id="KW-0963">Cytoplasm</keyword>
<dbReference type="InterPro" id="IPR027417">
    <property type="entry name" value="P-loop_NTPase"/>
</dbReference>
<dbReference type="HAMAP" id="MF_00553">
    <property type="entry name" value="PAN"/>
    <property type="match status" value="1"/>
</dbReference>
<dbReference type="GO" id="GO:0005524">
    <property type="term" value="F:ATP binding"/>
    <property type="evidence" value="ECO:0007669"/>
    <property type="project" value="UniProtKB-UniRule"/>
</dbReference>
<dbReference type="EMBL" id="DRUB01000122">
    <property type="protein sequence ID" value="HHR96425.1"/>
    <property type="molecule type" value="Genomic_DNA"/>
</dbReference>
<comment type="subunit">
    <text evidence="9">Homohexamer. The hexameric complex has a two-ring architecture resembling a top hat that caps the 20S proteasome core at one or both ends. Upon ATP-binding, the C-terminus of PAN interacts with the alpha-rings of the proteasome core by binding to the intersubunit pockets.</text>
</comment>